<feature type="region of interest" description="Disordered" evidence="1">
    <location>
        <begin position="211"/>
        <end position="266"/>
    </location>
</feature>
<dbReference type="EMBL" id="WNKV01000009">
    <property type="protein sequence ID" value="MTW17098.1"/>
    <property type="molecule type" value="Genomic_DNA"/>
</dbReference>
<organism evidence="4 5">
    <name type="scientific">Rhodoplanes serenus</name>
    <dbReference type="NCBI Taxonomy" id="200615"/>
    <lineage>
        <taxon>Bacteria</taxon>
        <taxon>Pseudomonadati</taxon>
        <taxon>Pseudomonadota</taxon>
        <taxon>Alphaproteobacteria</taxon>
        <taxon>Hyphomicrobiales</taxon>
        <taxon>Nitrobacteraceae</taxon>
        <taxon>Rhodoplanes</taxon>
    </lineage>
</organism>
<gene>
    <name evidence="4" type="ORF">GJ689_12885</name>
</gene>
<comment type="caution">
    <text evidence="4">The sequence shown here is derived from an EMBL/GenBank/DDBJ whole genome shotgun (WGS) entry which is preliminary data.</text>
</comment>
<feature type="domain" description="Peptidoglycan binding-like" evidence="3">
    <location>
        <begin position="136"/>
        <end position="190"/>
    </location>
</feature>
<dbReference type="Pfam" id="PF01471">
    <property type="entry name" value="PG_binding_1"/>
    <property type="match status" value="2"/>
</dbReference>
<reference evidence="4 5" key="1">
    <citation type="submission" date="2019-11" db="EMBL/GenBank/DDBJ databases">
        <title>Whole-genome sequence of Rhodoplanes serenus DSM 18633, type strain.</title>
        <authorList>
            <person name="Kyndt J.A."/>
            <person name="Meyer T.E."/>
        </authorList>
    </citation>
    <scope>NUCLEOTIDE SEQUENCE [LARGE SCALE GENOMIC DNA]</scope>
    <source>
        <strain evidence="4 5">DSM 18633</strain>
    </source>
</reference>
<evidence type="ECO:0000313" key="4">
    <source>
        <dbReference type="EMBL" id="MTW17098.1"/>
    </source>
</evidence>
<feature type="compositionally biased region" description="Pro residues" evidence="1">
    <location>
        <begin position="217"/>
        <end position="228"/>
    </location>
</feature>
<keyword evidence="2" id="KW-0812">Transmembrane</keyword>
<evidence type="ECO:0000259" key="3">
    <source>
        <dbReference type="Pfam" id="PF01471"/>
    </source>
</evidence>
<accession>A0A9X4XL39</accession>
<dbReference type="SUPFAM" id="SSF47090">
    <property type="entry name" value="PGBD-like"/>
    <property type="match status" value="2"/>
</dbReference>
<feature type="transmembrane region" description="Helical" evidence="2">
    <location>
        <begin position="49"/>
        <end position="68"/>
    </location>
</feature>
<name>A0A9X4XL39_9BRAD</name>
<dbReference type="InterPro" id="IPR002477">
    <property type="entry name" value="Peptidoglycan-bd-like"/>
</dbReference>
<evidence type="ECO:0000256" key="2">
    <source>
        <dbReference type="SAM" id="Phobius"/>
    </source>
</evidence>
<evidence type="ECO:0000313" key="5">
    <source>
        <dbReference type="Proteomes" id="UP000438991"/>
    </source>
</evidence>
<keyword evidence="2" id="KW-1133">Transmembrane helix</keyword>
<feature type="region of interest" description="Disordered" evidence="1">
    <location>
        <begin position="90"/>
        <end position="138"/>
    </location>
</feature>
<feature type="domain" description="Peptidoglycan binding-like" evidence="3">
    <location>
        <begin position="265"/>
        <end position="315"/>
    </location>
</feature>
<sequence>MVRSRLRSRSVREAIDVDRNDRDAGAGRSGRGRVAGVALAALRRPRDTLAALAATAAVTTILINALFLQPGPHPAPIFALKPERPLVAASGRETTGRESTGALSVLPRPRPVDAPLAGRAEPAAQPAKPAARPRPELVTEVQRELSRRGYYDGPIDGLAGSKTEAAIREFEHAAGLPATGEASDAILKAIARAPVKPRAAAAARHDPIAGLIAQPSHPQPAHPQPAHAPPAVVKASAPAPTASSQPPQPPLPVATAKPAATPGSAQIRSVQRALADYGYGQVRPTGVHDTETRAAIESFEQARRMPVTGQVSDRLVRELTALTGRSIE</sequence>
<dbReference type="AlphaFoldDB" id="A0A9X4XL39"/>
<dbReference type="InterPro" id="IPR036366">
    <property type="entry name" value="PGBDSf"/>
</dbReference>
<feature type="compositionally biased region" description="Low complexity" evidence="1">
    <location>
        <begin position="119"/>
        <end position="130"/>
    </location>
</feature>
<feature type="compositionally biased region" description="Low complexity" evidence="1">
    <location>
        <begin position="229"/>
        <end position="245"/>
    </location>
</feature>
<dbReference type="InterPro" id="IPR036365">
    <property type="entry name" value="PGBD-like_sf"/>
</dbReference>
<dbReference type="Gene3D" id="1.10.101.10">
    <property type="entry name" value="PGBD-like superfamily/PGBD"/>
    <property type="match status" value="2"/>
</dbReference>
<evidence type="ECO:0000256" key="1">
    <source>
        <dbReference type="SAM" id="MobiDB-lite"/>
    </source>
</evidence>
<proteinExistence type="predicted"/>
<protein>
    <recommendedName>
        <fullName evidence="3">Peptidoglycan binding-like domain-containing protein</fullName>
    </recommendedName>
</protein>
<dbReference type="Proteomes" id="UP000438991">
    <property type="component" value="Unassembled WGS sequence"/>
</dbReference>
<keyword evidence="2" id="KW-0472">Membrane</keyword>